<dbReference type="Gene3D" id="3.40.50.300">
    <property type="entry name" value="P-loop containing nucleotide triphosphate hydrolases"/>
    <property type="match status" value="1"/>
</dbReference>
<organism evidence="3 4">
    <name type="scientific">Candidatus Onthousia excrementipullorum</name>
    <dbReference type="NCBI Taxonomy" id="2840884"/>
    <lineage>
        <taxon>Bacteria</taxon>
        <taxon>Bacillati</taxon>
        <taxon>Bacillota</taxon>
        <taxon>Bacilli</taxon>
        <taxon>Candidatus Onthousia</taxon>
    </lineage>
</organism>
<proteinExistence type="predicted"/>
<name>A0A9D1DUR1_9FIRM</name>
<dbReference type="InterPro" id="IPR052933">
    <property type="entry name" value="DNA_Protect_Modify"/>
</dbReference>
<dbReference type="Pfam" id="PF00271">
    <property type="entry name" value="Helicase_C"/>
    <property type="match status" value="1"/>
</dbReference>
<feature type="region of interest" description="Disordered" evidence="1">
    <location>
        <begin position="600"/>
        <end position="624"/>
    </location>
</feature>
<evidence type="ECO:0000313" key="4">
    <source>
        <dbReference type="Proteomes" id="UP000824232"/>
    </source>
</evidence>
<reference evidence="3" key="2">
    <citation type="journal article" date="2021" name="PeerJ">
        <title>Extensive microbial diversity within the chicken gut microbiome revealed by metagenomics and culture.</title>
        <authorList>
            <person name="Gilroy R."/>
            <person name="Ravi A."/>
            <person name="Getino M."/>
            <person name="Pursley I."/>
            <person name="Horton D.L."/>
            <person name="Alikhan N.F."/>
            <person name="Baker D."/>
            <person name="Gharbi K."/>
            <person name="Hall N."/>
            <person name="Watson M."/>
            <person name="Adriaenssens E.M."/>
            <person name="Foster-Nyarko E."/>
            <person name="Jarju S."/>
            <person name="Secka A."/>
            <person name="Antonio M."/>
            <person name="Oren A."/>
            <person name="Chaudhuri R.R."/>
            <person name="La Ragione R."/>
            <person name="Hildebrand F."/>
            <person name="Pallen M.J."/>
        </authorList>
    </citation>
    <scope>NUCLEOTIDE SEQUENCE</scope>
    <source>
        <strain evidence="3">CHK184-20233</strain>
    </source>
</reference>
<dbReference type="AlphaFoldDB" id="A0A9D1DUR1"/>
<dbReference type="PROSITE" id="PS51194">
    <property type="entry name" value="HELICASE_CTER"/>
    <property type="match status" value="1"/>
</dbReference>
<comment type="caution">
    <text evidence="3">The sequence shown here is derived from an EMBL/GenBank/DDBJ whole genome shotgun (WGS) entry which is preliminary data.</text>
</comment>
<dbReference type="InterPro" id="IPR027417">
    <property type="entry name" value="P-loop_NTPase"/>
</dbReference>
<dbReference type="PANTHER" id="PTHR41313:SF1">
    <property type="entry name" value="DNA METHYLASE ADENINE-SPECIFIC DOMAIN-CONTAINING PROTEIN"/>
    <property type="match status" value="1"/>
</dbReference>
<feature type="domain" description="Helicase C-terminal" evidence="2">
    <location>
        <begin position="220"/>
        <end position="378"/>
    </location>
</feature>
<dbReference type="SUPFAM" id="SSF52540">
    <property type="entry name" value="P-loop containing nucleoside triphosphate hydrolases"/>
    <property type="match status" value="1"/>
</dbReference>
<evidence type="ECO:0000259" key="2">
    <source>
        <dbReference type="PROSITE" id="PS51194"/>
    </source>
</evidence>
<dbReference type="EMBL" id="DVHC01000050">
    <property type="protein sequence ID" value="HIR59323.1"/>
    <property type="molecule type" value="Genomic_DNA"/>
</dbReference>
<evidence type="ECO:0000256" key="1">
    <source>
        <dbReference type="SAM" id="MobiDB-lite"/>
    </source>
</evidence>
<dbReference type="SMART" id="SM00490">
    <property type="entry name" value="HELICc"/>
    <property type="match status" value="1"/>
</dbReference>
<reference evidence="3" key="1">
    <citation type="submission" date="2020-10" db="EMBL/GenBank/DDBJ databases">
        <authorList>
            <person name="Gilroy R."/>
        </authorList>
    </citation>
    <scope>NUCLEOTIDE SEQUENCE</scope>
    <source>
        <strain evidence="3">CHK184-20233</strain>
    </source>
</reference>
<evidence type="ECO:0000313" key="3">
    <source>
        <dbReference type="EMBL" id="HIR59323.1"/>
    </source>
</evidence>
<gene>
    <name evidence="3" type="ORF">IAB38_04660</name>
</gene>
<dbReference type="Proteomes" id="UP000824232">
    <property type="component" value="Unassembled WGS sequence"/>
</dbReference>
<sequence length="624" mass="71539">FKNLPMFSKIRNVAGINNSESKKATDLFMKISYVLENNGGKGAVFATGTPISNSMGELFVMQKYLQLDRLREMGLEHFDEWASTFGEIVNSFEIAPDGSGFRTKARFAQFFNIPELMTLFKEIADIQTSKMLDLPVPKLKGGDYKTVVAPKSEELAEYVNKLAERSEIIRNGCDPREDNMLLVTNDGRKAALDLRMIDSSMPDLPNSKINMAVENIYRIWLENKEDKLTQLVFCDLSTPKNDGSFNVYDDIKNKLIARGVPADEIEYIHNAKTNPQKLKLFEDMRNGTKRILVGSTSKMGAGMNVQDKLIALHHLDCPWRPSDIEQREGRILRQGNQNDEVEIYRYVTEGSFDAYSYQLIQTKATFINQIMSNSSGGGRTAEDLDRDTLTYAEVKALASGNPLILEKFKVENELKQLYLSKSRYDKSHIELEAKYNTELPRELKYKKQYLSGLEEDIKNVKDLSADNFVITIRDKIYDSRKDASTKFYESFSLLKPREETKLGEISGFDIVGTKDELWYKPVIYIKGAGKYKVEINNTDEIGNILKLENMLKSFDNKIGTVKDQIAYTEKQLIDCKEELDKPFTQQERIRELQKEKARIDSELDLDKQENTRSVEKTNEDEMER</sequence>
<feature type="non-terminal residue" evidence="3">
    <location>
        <position position="1"/>
    </location>
</feature>
<accession>A0A9D1DUR1</accession>
<protein>
    <recommendedName>
        <fullName evidence="2">Helicase C-terminal domain-containing protein</fullName>
    </recommendedName>
</protein>
<dbReference type="PANTHER" id="PTHR41313">
    <property type="entry name" value="ADENINE-SPECIFIC METHYLTRANSFERASE"/>
    <property type="match status" value="1"/>
</dbReference>
<dbReference type="InterPro" id="IPR001650">
    <property type="entry name" value="Helicase_C-like"/>
</dbReference>